<evidence type="ECO:0000256" key="2">
    <source>
        <dbReference type="SAM" id="MobiDB-lite"/>
    </source>
</evidence>
<dbReference type="AlphaFoldDB" id="A0A8W8IJN6"/>
<dbReference type="GO" id="GO:0004190">
    <property type="term" value="F:aspartic-type endopeptidase activity"/>
    <property type="evidence" value="ECO:0007669"/>
    <property type="project" value="InterPro"/>
</dbReference>
<reference evidence="4" key="1">
    <citation type="submission" date="2022-08" db="UniProtKB">
        <authorList>
            <consortium name="EnsemblMetazoa"/>
        </authorList>
    </citation>
    <scope>IDENTIFICATION</scope>
    <source>
        <strain evidence="4">05x7-T-G4-1.051#20</strain>
    </source>
</reference>
<dbReference type="InterPro" id="IPR018061">
    <property type="entry name" value="Retropepsins"/>
</dbReference>
<proteinExistence type="predicted"/>
<dbReference type="Proteomes" id="UP000005408">
    <property type="component" value="Unassembled WGS sequence"/>
</dbReference>
<dbReference type="PROSITE" id="PS50175">
    <property type="entry name" value="ASP_PROT_RETROV"/>
    <property type="match status" value="1"/>
</dbReference>
<dbReference type="CDD" id="cd00303">
    <property type="entry name" value="retropepsin_like"/>
    <property type="match status" value="1"/>
</dbReference>
<protein>
    <recommendedName>
        <fullName evidence="3">Peptidase A2 domain-containing protein</fullName>
    </recommendedName>
</protein>
<keyword evidence="5" id="KW-1185">Reference proteome</keyword>
<dbReference type="InterPro" id="IPR021109">
    <property type="entry name" value="Peptidase_aspartic_dom_sf"/>
</dbReference>
<accession>A0A8W8IJN6</accession>
<sequence length="423" mass="46996">MLLLYDGLQISPWRGKPISAIIDTAAMITLINESIIPDNQLATNELKLKGIGSQILHGRLIKGVAFAVGNLHISWDCCAVPIDDEMILGLDFLAAYHGIVNIKECTISLENNTFPVKLISDLKQHPNSYVRIQRTMCVQPNTIVRIPVQLENHLTGKYVVSPVRLKLGSHTLGRGNTTAMSFINDSSTAVKFKEGTVVGEAEAYAEICQEEESPVLIRKLQTSSQVDDELPEHLTDLYNRSSLSAGPVLEVRAAMQVDEKFEPGGLRACNWAVGNSPAEVRSLQEEDPDLCPIIKWLECNIEPKQAELRLQSPGTRTLWLSRKNLQFIDRVLHYKWDGKANRSLCLVVPQGLQRTNEFEAIALDDLDLTQPAIEQGQGEGPDECQDLHKTKVNDDESCLLSDAPVQTRHGRSVKAPSKYKDFV</sequence>
<dbReference type="SUPFAM" id="SSF50630">
    <property type="entry name" value="Acid proteases"/>
    <property type="match status" value="1"/>
</dbReference>
<keyword evidence="1" id="KW-0378">Hydrolase</keyword>
<dbReference type="GO" id="GO:0006508">
    <property type="term" value="P:proteolysis"/>
    <property type="evidence" value="ECO:0007669"/>
    <property type="project" value="InterPro"/>
</dbReference>
<name>A0A8W8IJN6_MAGGI</name>
<dbReference type="Pfam" id="PF00077">
    <property type="entry name" value="RVP"/>
    <property type="match status" value="1"/>
</dbReference>
<dbReference type="Gene3D" id="2.40.70.10">
    <property type="entry name" value="Acid Proteases"/>
    <property type="match status" value="1"/>
</dbReference>
<feature type="domain" description="Peptidase A2" evidence="3">
    <location>
        <begin position="18"/>
        <end position="53"/>
    </location>
</feature>
<evidence type="ECO:0000256" key="1">
    <source>
        <dbReference type="ARBA" id="ARBA00022801"/>
    </source>
</evidence>
<organism evidence="4 5">
    <name type="scientific">Magallana gigas</name>
    <name type="common">Pacific oyster</name>
    <name type="synonym">Crassostrea gigas</name>
    <dbReference type="NCBI Taxonomy" id="29159"/>
    <lineage>
        <taxon>Eukaryota</taxon>
        <taxon>Metazoa</taxon>
        <taxon>Spiralia</taxon>
        <taxon>Lophotrochozoa</taxon>
        <taxon>Mollusca</taxon>
        <taxon>Bivalvia</taxon>
        <taxon>Autobranchia</taxon>
        <taxon>Pteriomorphia</taxon>
        <taxon>Ostreida</taxon>
        <taxon>Ostreoidea</taxon>
        <taxon>Ostreidae</taxon>
        <taxon>Magallana</taxon>
    </lineage>
</organism>
<dbReference type="EnsemblMetazoa" id="G14627.1">
    <property type="protein sequence ID" value="G14627.1:cds"/>
    <property type="gene ID" value="G14627"/>
</dbReference>
<evidence type="ECO:0000313" key="5">
    <source>
        <dbReference type="Proteomes" id="UP000005408"/>
    </source>
</evidence>
<feature type="region of interest" description="Disordered" evidence="2">
    <location>
        <begin position="400"/>
        <end position="423"/>
    </location>
</feature>
<dbReference type="InterPro" id="IPR001995">
    <property type="entry name" value="Peptidase_A2_cat"/>
</dbReference>
<evidence type="ECO:0000259" key="3">
    <source>
        <dbReference type="PROSITE" id="PS50175"/>
    </source>
</evidence>
<evidence type="ECO:0000313" key="4">
    <source>
        <dbReference type="EnsemblMetazoa" id="G14627.1:cds"/>
    </source>
</evidence>